<evidence type="ECO:0000313" key="2">
    <source>
        <dbReference type="Proteomes" id="UP000719412"/>
    </source>
</evidence>
<keyword evidence="2" id="KW-1185">Reference proteome</keyword>
<gene>
    <name evidence="1" type="ORF">GEV33_006518</name>
</gene>
<dbReference type="EMBL" id="JABDTM020021797">
    <property type="protein sequence ID" value="KAH0816273.1"/>
    <property type="molecule type" value="Genomic_DNA"/>
</dbReference>
<comment type="caution">
    <text evidence="1">The sequence shown here is derived from an EMBL/GenBank/DDBJ whole genome shotgun (WGS) entry which is preliminary data.</text>
</comment>
<reference evidence="1" key="1">
    <citation type="journal article" date="2020" name="J Insects Food Feed">
        <title>The yellow mealworm (Tenebrio molitor) genome: a resource for the emerging insects as food and feed industry.</title>
        <authorList>
            <person name="Eriksson T."/>
            <person name="Andere A."/>
            <person name="Kelstrup H."/>
            <person name="Emery V."/>
            <person name="Picard C."/>
        </authorList>
    </citation>
    <scope>NUCLEOTIDE SEQUENCE</scope>
    <source>
        <strain evidence="1">Stoneville</strain>
        <tissue evidence="1">Whole head</tissue>
    </source>
</reference>
<organism evidence="1 2">
    <name type="scientific">Tenebrio molitor</name>
    <name type="common">Yellow mealworm beetle</name>
    <dbReference type="NCBI Taxonomy" id="7067"/>
    <lineage>
        <taxon>Eukaryota</taxon>
        <taxon>Metazoa</taxon>
        <taxon>Ecdysozoa</taxon>
        <taxon>Arthropoda</taxon>
        <taxon>Hexapoda</taxon>
        <taxon>Insecta</taxon>
        <taxon>Pterygota</taxon>
        <taxon>Neoptera</taxon>
        <taxon>Endopterygota</taxon>
        <taxon>Coleoptera</taxon>
        <taxon>Polyphaga</taxon>
        <taxon>Cucujiformia</taxon>
        <taxon>Tenebrionidae</taxon>
        <taxon>Tenebrio</taxon>
    </lineage>
</organism>
<accession>A0A8J6HMH6</accession>
<protein>
    <submittedName>
        <fullName evidence="1">Uncharacterized protein</fullName>
    </submittedName>
</protein>
<sequence>MVVKFTRQQIERFNDGIEYCLKDEDCASILQEFLLHTYKKDNLTRAFNLWTLANKNSMLTDEIQDLIDEVDDFQRGDMDKMNPHEQIEYVKRECNLIAAAGGGNVVIDVDRPRPRGINTAVLGWTSELRKHPYIEKEGNPETYIGVAPDEMSFSDCGSEIVVCG</sequence>
<dbReference type="Proteomes" id="UP000719412">
    <property type="component" value="Unassembled WGS sequence"/>
</dbReference>
<name>A0A8J6HMH6_TENMO</name>
<evidence type="ECO:0000313" key="1">
    <source>
        <dbReference type="EMBL" id="KAH0816273.1"/>
    </source>
</evidence>
<reference evidence="1" key="2">
    <citation type="submission" date="2021-08" db="EMBL/GenBank/DDBJ databases">
        <authorList>
            <person name="Eriksson T."/>
        </authorList>
    </citation>
    <scope>NUCLEOTIDE SEQUENCE</scope>
    <source>
        <strain evidence="1">Stoneville</strain>
        <tissue evidence="1">Whole head</tissue>
    </source>
</reference>
<dbReference type="AlphaFoldDB" id="A0A8J6HMH6"/>
<proteinExistence type="predicted"/>